<evidence type="ECO:0000313" key="12">
    <source>
        <dbReference type="EMBL" id="CAF1029000.1"/>
    </source>
</evidence>
<feature type="transmembrane region" description="Helical" evidence="9">
    <location>
        <begin position="780"/>
        <end position="801"/>
    </location>
</feature>
<keyword evidence="4 9" id="KW-1133">Transmembrane helix</keyword>
<evidence type="ECO:0000313" key="14">
    <source>
        <dbReference type="Proteomes" id="UP000663829"/>
    </source>
</evidence>
<comment type="subcellular location">
    <subcellularLocation>
        <location evidence="1">Membrane</location>
        <topology evidence="1">Multi-pass membrane protein</topology>
    </subcellularLocation>
</comment>
<keyword evidence="6 9" id="KW-0472">Membrane</keyword>
<evidence type="ECO:0000256" key="8">
    <source>
        <dbReference type="ARBA" id="ARBA00023224"/>
    </source>
</evidence>
<dbReference type="InterPro" id="IPR000832">
    <property type="entry name" value="GPCR_2_secretin-like"/>
</dbReference>
<dbReference type="Gene3D" id="2.60.120.200">
    <property type="match status" value="1"/>
</dbReference>
<evidence type="ECO:0000313" key="13">
    <source>
        <dbReference type="EMBL" id="CAF3799961.1"/>
    </source>
</evidence>
<dbReference type="Proteomes" id="UP000681722">
    <property type="component" value="Unassembled WGS sequence"/>
</dbReference>
<proteinExistence type="predicted"/>
<reference evidence="12" key="1">
    <citation type="submission" date="2021-02" db="EMBL/GenBank/DDBJ databases">
        <authorList>
            <person name="Nowell W R."/>
        </authorList>
    </citation>
    <scope>NUCLEOTIDE SEQUENCE</scope>
</reference>
<dbReference type="GO" id="GO:0005886">
    <property type="term" value="C:plasma membrane"/>
    <property type="evidence" value="ECO:0007669"/>
    <property type="project" value="TreeGrafter"/>
</dbReference>
<sequence>MQKEYLLLLGDAIGCADSEDVLWIGNTIAVNTKSLETSGDVFVGQYALTSGYDPEFEQSMAFQGELTFLNVWTRAFSALEVKKIHRDCYFKYCGNFIAWMEFFKDIKGRVQIEWPSGIRDFIENCPDQIWLNNACGNHCRTAEGPHCKNETDKNVIWHKVKAGEMISQKCPGGRTNGTINRTCQKMETIGIWDKVDYSTCASPFIMNIYEQLSPDRDFVRNHKVQNILEKSRFVSEITGFNLTIANFYSSVDLTLLIDRIEYLTNSLTSQFSSYLEWYASSYEKLFRADIDKTLEIHQHLAYTISNILDDEYKTLWDETYPLGNEFIRVLTSLQHLTTIVIQMIVNNTTISNSLSLGFSTPTFNITTKNLNQTIKIMTLNELKTFIYLNNETKIKITFPLPTISPTTMTKSKHQLNDDKVFHLKYPFINMNITNLFPDDNNSIYIVTITTFRTAHIYIPNLRLGRVSKFDNINSHMVSIDVKKRKLYRSILTPLLSVENLPILIQFGFIKYDNISGNRCNNLNMTLSSQTTTRSSLFRQWEWQSSFCNLAAGGVHDKITINYPHITCICAISNGTFVVTSDMFDPNWRQPFQRIWPFGLFSYLGSVVLMSFSTFTLVMLNYLRVHSSAAYVHKQLALCVCLSQCSMIVSVNGVKNQFMCQLIGALSHYFILTAYSWVMNEAFNLYIQITYTTHQAAGANAALDAESSIWRFLTMGYGIPLGIIILLWLTKKSAYLMPTKTMLCFINIDDWITIMVMIFAAKQQHESAYTKNEKANKAIGTYTGGIWTQLFLITLSWTFAILSFTHNEPIIKILYCFFTSLQGIFLFLSFFLFNDEVRRHYREKRRQRRRIQLMEVPYRVQSLISGTGECDVMTDEDAYKFLAIENLTSSEFIPNETKKIQINSIDLPAPATAATNFFQQLLVKKRFEQQQQQQQQKPMENSHEMKILTSVRKRQSKCDYIDNGRERATSLIIENNMIQDDNLIKQEERKFSHLSSSSSSPNKSQIYSNVNVIRETTDNEDNDSEEYTEEEFRVTVV</sequence>
<dbReference type="SUPFAM" id="SSF111418">
    <property type="entry name" value="Hormone receptor domain"/>
    <property type="match status" value="1"/>
</dbReference>
<evidence type="ECO:0000259" key="10">
    <source>
        <dbReference type="PROSITE" id="PS50227"/>
    </source>
</evidence>
<name>A0A814IVY8_9BILA</name>
<keyword evidence="3" id="KW-0732">Signal</keyword>
<feature type="transmembrane region" description="Helical" evidence="9">
    <location>
        <begin position="597"/>
        <end position="622"/>
    </location>
</feature>
<evidence type="ECO:0000256" key="7">
    <source>
        <dbReference type="ARBA" id="ARBA00023170"/>
    </source>
</evidence>
<dbReference type="SUPFAM" id="SSF49899">
    <property type="entry name" value="Concanavalin A-like lectins/glucanases"/>
    <property type="match status" value="1"/>
</dbReference>
<evidence type="ECO:0008006" key="15">
    <source>
        <dbReference type="Google" id="ProtNLM"/>
    </source>
</evidence>
<keyword evidence="7" id="KW-0675">Receptor</keyword>
<evidence type="ECO:0000256" key="1">
    <source>
        <dbReference type="ARBA" id="ARBA00004141"/>
    </source>
</evidence>
<dbReference type="SUPFAM" id="SSF81321">
    <property type="entry name" value="Family A G protein-coupled receptor-like"/>
    <property type="match status" value="1"/>
</dbReference>
<dbReference type="PANTHER" id="PTHR12011:SF347">
    <property type="entry name" value="FI21270P1-RELATED"/>
    <property type="match status" value="1"/>
</dbReference>
<feature type="domain" description="G-protein coupled receptors family 2 profile 1" evidence="10">
    <location>
        <begin position="124"/>
        <end position="204"/>
    </location>
</feature>
<evidence type="ECO:0000256" key="3">
    <source>
        <dbReference type="ARBA" id="ARBA00022729"/>
    </source>
</evidence>
<evidence type="ECO:0000256" key="4">
    <source>
        <dbReference type="ARBA" id="ARBA00022989"/>
    </source>
</evidence>
<keyword evidence="5" id="KW-0297">G-protein coupled receptor</keyword>
<dbReference type="GO" id="GO:0007166">
    <property type="term" value="P:cell surface receptor signaling pathway"/>
    <property type="evidence" value="ECO:0007669"/>
    <property type="project" value="InterPro"/>
</dbReference>
<dbReference type="EMBL" id="CAJOBC010003778">
    <property type="protein sequence ID" value="CAF3799961.1"/>
    <property type="molecule type" value="Genomic_DNA"/>
</dbReference>
<dbReference type="EMBL" id="CAJNOQ010003778">
    <property type="protein sequence ID" value="CAF1029000.1"/>
    <property type="molecule type" value="Genomic_DNA"/>
</dbReference>
<dbReference type="Proteomes" id="UP000663829">
    <property type="component" value="Unassembled WGS sequence"/>
</dbReference>
<feature type="transmembrane region" description="Helical" evidence="9">
    <location>
        <begin position="708"/>
        <end position="728"/>
    </location>
</feature>
<keyword evidence="2 9" id="KW-0812">Transmembrane</keyword>
<feature type="transmembrane region" description="Helical" evidence="9">
    <location>
        <begin position="813"/>
        <end position="832"/>
    </location>
</feature>
<dbReference type="InterPro" id="IPR036445">
    <property type="entry name" value="GPCR_2_extracell_dom_sf"/>
</dbReference>
<dbReference type="PROSITE" id="PS50227">
    <property type="entry name" value="G_PROTEIN_RECEP_F2_3"/>
    <property type="match status" value="1"/>
</dbReference>
<keyword evidence="8" id="KW-0807">Transducer</keyword>
<dbReference type="Gene3D" id="1.20.1070.10">
    <property type="entry name" value="Rhodopsin 7-helix transmembrane proteins"/>
    <property type="match status" value="1"/>
</dbReference>
<protein>
    <recommendedName>
        <fullName evidence="15">G-protein coupled receptors family 2 profile 2 domain-containing protein</fullName>
    </recommendedName>
</protein>
<dbReference type="PANTHER" id="PTHR12011">
    <property type="entry name" value="ADHESION G-PROTEIN COUPLED RECEPTOR"/>
    <property type="match status" value="1"/>
</dbReference>
<evidence type="ECO:0000256" key="9">
    <source>
        <dbReference type="SAM" id="Phobius"/>
    </source>
</evidence>
<dbReference type="OrthoDB" id="547680at2759"/>
<evidence type="ECO:0000259" key="11">
    <source>
        <dbReference type="PROSITE" id="PS50261"/>
    </source>
</evidence>
<dbReference type="Gene3D" id="4.10.1240.10">
    <property type="entry name" value="GPCR, family 2, extracellular hormone receptor domain"/>
    <property type="match status" value="1"/>
</dbReference>
<comment type="caution">
    <text evidence="12">The sequence shown here is derived from an EMBL/GenBank/DDBJ whole genome shotgun (WGS) entry which is preliminary data.</text>
</comment>
<dbReference type="Pfam" id="PF02793">
    <property type="entry name" value="HRM"/>
    <property type="match status" value="1"/>
</dbReference>
<feature type="domain" description="G-protein coupled receptors family 2 profile 2" evidence="11">
    <location>
        <begin position="594"/>
        <end position="760"/>
    </location>
</feature>
<dbReference type="InterPro" id="IPR013320">
    <property type="entry name" value="ConA-like_dom_sf"/>
</dbReference>
<dbReference type="PROSITE" id="PS50261">
    <property type="entry name" value="G_PROTEIN_RECEP_F2_4"/>
    <property type="match status" value="1"/>
</dbReference>
<evidence type="ECO:0000256" key="2">
    <source>
        <dbReference type="ARBA" id="ARBA00022692"/>
    </source>
</evidence>
<dbReference type="AlphaFoldDB" id="A0A814IVY8"/>
<gene>
    <name evidence="12" type="ORF">GPM918_LOCUS15180</name>
    <name evidence="13" type="ORF">SRO942_LOCUS15180</name>
</gene>
<dbReference type="Pfam" id="PF00002">
    <property type="entry name" value="7tm_2"/>
    <property type="match status" value="1"/>
</dbReference>
<evidence type="ECO:0000256" key="5">
    <source>
        <dbReference type="ARBA" id="ARBA00023040"/>
    </source>
</evidence>
<dbReference type="InterPro" id="IPR001879">
    <property type="entry name" value="GPCR_2_extracellular_dom"/>
</dbReference>
<feature type="transmembrane region" description="Helical" evidence="9">
    <location>
        <begin position="665"/>
        <end position="688"/>
    </location>
</feature>
<evidence type="ECO:0000256" key="6">
    <source>
        <dbReference type="ARBA" id="ARBA00023136"/>
    </source>
</evidence>
<dbReference type="InterPro" id="IPR017981">
    <property type="entry name" value="GPCR_2-like_7TM"/>
</dbReference>
<organism evidence="12 14">
    <name type="scientific">Didymodactylos carnosus</name>
    <dbReference type="NCBI Taxonomy" id="1234261"/>
    <lineage>
        <taxon>Eukaryota</taxon>
        <taxon>Metazoa</taxon>
        <taxon>Spiralia</taxon>
        <taxon>Gnathifera</taxon>
        <taxon>Rotifera</taxon>
        <taxon>Eurotatoria</taxon>
        <taxon>Bdelloidea</taxon>
        <taxon>Philodinida</taxon>
        <taxon>Philodinidae</taxon>
        <taxon>Didymodactylos</taxon>
    </lineage>
</organism>
<keyword evidence="14" id="KW-1185">Reference proteome</keyword>
<accession>A0A814IVY8</accession>
<dbReference type="GO" id="GO:0004930">
    <property type="term" value="F:G protein-coupled receptor activity"/>
    <property type="evidence" value="ECO:0007669"/>
    <property type="project" value="UniProtKB-KW"/>
</dbReference>